<organism evidence="5 6">
    <name type="scientific">Nostoc flagelliforme FACHB-838</name>
    <dbReference type="NCBI Taxonomy" id="2692904"/>
    <lineage>
        <taxon>Bacteria</taxon>
        <taxon>Bacillati</taxon>
        <taxon>Cyanobacteriota</taxon>
        <taxon>Cyanophyceae</taxon>
        <taxon>Nostocales</taxon>
        <taxon>Nostocaceae</taxon>
        <taxon>Nostoc</taxon>
    </lineage>
</organism>
<evidence type="ECO:0000256" key="1">
    <source>
        <dbReference type="ARBA" id="ARBA00022729"/>
    </source>
</evidence>
<keyword evidence="1" id="KW-0732">Signal</keyword>
<dbReference type="Pfam" id="PF13448">
    <property type="entry name" value="DUF4114"/>
    <property type="match status" value="2"/>
</dbReference>
<dbReference type="Proteomes" id="UP000623440">
    <property type="component" value="Unassembled WGS sequence"/>
</dbReference>
<dbReference type="EMBL" id="JACJSI010000386">
    <property type="protein sequence ID" value="MBD2536085.1"/>
    <property type="molecule type" value="Genomic_DNA"/>
</dbReference>
<dbReference type="SUPFAM" id="SSF141072">
    <property type="entry name" value="CalX-like"/>
    <property type="match status" value="1"/>
</dbReference>
<keyword evidence="3" id="KW-0106">Calcium</keyword>
<sequence length="1011" mass="103100">MTTAYVLSNNTLISFDTSNPDNLNANIPITGLVTGQNLVGIDFRPQNGKLYGIASDGMGNAQLYAISIQTGLAVAIGTLGQFVDGVGNPVAITGSDFGIDFNPTVDRLRIVTSNGLNFRVNPNTGAAIDGNLSITGVNPDGSINGGTTTVNATAYTNNAPNVTTTTQYTLDSVSNTLFIQNPPNNGTQTSPLVVTLNGTPLDFTSVNGFDIPSGVNVSASNTPATGQAFAVLTVGSITGLYGIELSTGVATLIGTVGTGTDAVQGFALQNEVAPGGVPLIGLTADGTQLLRFNSASSATVATATITGVTPGEILVGIDLRPATGQLYALGINGTNNTGTLYLIDPQTATATIVGGSAGQIALVDVMGNPVDLPPANTGFGFDFNPTVDRIRVVTNTGLNFRLNPITGLAVDGNTGATGINSDGAINGLPVGSTGISATAYTNSFNGTTGTTFTTQYTLDPTSNSLFIQNPPNNGTQTVQLSVTLNGAALDFTEVGGFDIPSNVRVNASNAAASGRGVAALNVGGLTNLYTIELSTGAATLLGPIGLGTSLAGLTVAESPTGTVAFGNPTYTVAENGTAIALDLVRTGGSSGSFTVDLAATGGTATAGSDYNGAPVTVTFADGQTTATATLNITDDSLLEGNETVTLSLKNATNGAVLAAQDTASFNITDNDTVGTIAPNFAANGSAIISIASNFQSLVQFSLSSRKNTVVNEIVAFTVDDDLGNINGVAPNATGYLEAVIARSRTIFSTLSNNPNGFGGELSSILDFGSNARFSTLLIQNGSLDELRARKISANSVFLSSQTSVRISSATASNFTFGFEDSPNSGNNDFNDIVLEVKTVSQSASAGSALQGQSEVLDLRSLTGQVSTSFTVNREAAFDNFVGFYRVVDQNGGIDTNGDGTADILPGGTGYAQAVVNNRITEIDLSVKNQQTATLSGQFAGGSIFAPFLIANASVNEVVNGQKLDQVYFAYLGANSDQADHIRLLGNNTFGFEDLRGGGDKDFNDLIVRVTI</sequence>
<proteinExistence type="predicted"/>
<dbReference type="InterPro" id="IPR038081">
    <property type="entry name" value="CalX-like_sf"/>
</dbReference>
<dbReference type="SMART" id="SM00237">
    <property type="entry name" value="Calx_beta"/>
    <property type="match status" value="1"/>
</dbReference>
<evidence type="ECO:0000256" key="2">
    <source>
        <dbReference type="ARBA" id="ARBA00022737"/>
    </source>
</evidence>
<evidence type="ECO:0000313" key="6">
    <source>
        <dbReference type="Proteomes" id="UP000623440"/>
    </source>
</evidence>
<gene>
    <name evidence="5" type="ORF">H6G97_44940</name>
</gene>
<dbReference type="Pfam" id="PF03160">
    <property type="entry name" value="Calx-beta"/>
    <property type="match status" value="1"/>
</dbReference>
<keyword evidence="2" id="KW-0677">Repeat</keyword>
<protein>
    <submittedName>
        <fullName evidence="5">DUF4394 domain-containing protein</fullName>
    </submittedName>
</protein>
<reference evidence="5 6" key="1">
    <citation type="journal article" date="2020" name="ISME J.">
        <title>Comparative genomics reveals insights into cyanobacterial evolution and habitat adaptation.</title>
        <authorList>
            <person name="Chen M.Y."/>
            <person name="Teng W.K."/>
            <person name="Zhao L."/>
            <person name="Hu C.X."/>
            <person name="Zhou Y.K."/>
            <person name="Han B.P."/>
            <person name="Song L.R."/>
            <person name="Shu W.S."/>
        </authorList>
    </citation>
    <scope>NUCLEOTIDE SEQUENCE [LARGE SCALE GENOMIC DNA]</scope>
    <source>
        <strain evidence="5 6">FACHB-838</strain>
    </source>
</reference>
<evidence type="ECO:0000259" key="4">
    <source>
        <dbReference type="SMART" id="SM00237"/>
    </source>
</evidence>
<keyword evidence="6" id="KW-1185">Reference proteome</keyword>
<dbReference type="Pfam" id="PF14339">
    <property type="entry name" value="DUF4394"/>
    <property type="match status" value="2"/>
</dbReference>
<feature type="domain" description="Calx-beta" evidence="4">
    <location>
        <begin position="551"/>
        <end position="649"/>
    </location>
</feature>
<comment type="caution">
    <text evidence="5">The sequence shown here is derived from an EMBL/GenBank/DDBJ whole genome shotgun (WGS) entry which is preliminary data.</text>
</comment>
<dbReference type="RefSeq" id="WP_190946849.1">
    <property type="nucleotide sequence ID" value="NZ_JACJSI010000386.1"/>
</dbReference>
<evidence type="ECO:0000256" key="3">
    <source>
        <dbReference type="ARBA" id="ARBA00022837"/>
    </source>
</evidence>
<dbReference type="PANTHER" id="PTHR46682">
    <property type="entry name" value="ADHESION G-PROTEIN COUPLED RECEPTOR V1"/>
    <property type="match status" value="1"/>
</dbReference>
<dbReference type="InterPro" id="IPR003644">
    <property type="entry name" value="Calx_beta"/>
</dbReference>
<evidence type="ECO:0000313" key="5">
    <source>
        <dbReference type="EMBL" id="MBD2536085.1"/>
    </source>
</evidence>
<dbReference type="InterPro" id="IPR026919">
    <property type="entry name" value="ADGRV1"/>
</dbReference>
<dbReference type="Gene3D" id="2.60.40.2030">
    <property type="match status" value="1"/>
</dbReference>
<name>A0ABR8E6D9_9NOSO</name>
<dbReference type="PANTHER" id="PTHR46682:SF1">
    <property type="entry name" value="ADHESION G-PROTEIN COUPLED RECEPTOR V1"/>
    <property type="match status" value="1"/>
</dbReference>
<dbReference type="InterPro" id="IPR025193">
    <property type="entry name" value="DUF4114"/>
</dbReference>
<accession>A0ABR8E6D9</accession>
<dbReference type="InterPro" id="IPR025507">
    <property type="entry name" value="DUF4394"/>
</dbReference>